<evidence type="ECO:0000256" key="1">
    <source>
        <dbReference type="SAM" id="MobiDB-lite"/>
    </source>
</evidence>
<comment type="caution">
    <text evidence="2">The sequence shown here is derived from an EMBL/GenBank/DDBJ whole genome shotgun (WGS) entry which is preliminary data.</text>
</comment>
<keyword evidence="3" id="KW-1185">Reference proteome</keyword>
<accession>A0ABV2MYP6</accession>
<feature type="compositionally biased region" description="Basic and acidic residues" evidence="1">
    <location>
        <begin position="24"/>
        <end position="35"/>
    </location>
</feature>
<gene>
    <name evidence="2" type="ORF">ABID37_002111</name>
</gene>
<reference evidence="2 3" key="1">
    <citation type="submission" date="2024-06" db="EMBL/GenBank/DDBJ databases">
        <title>Genomic Encyclopedia of Type Strains, Phase IV (KMG-IV): sequencing the most valuable type-strain genomes for metagenomic binning, comparative biology and taxonomic classification.</title>
        <authorList>
            <person name="Goeker M."/>
        </authorList>
    </citation>
    <scope>NUCLEOTIDE SEQUENCE [LARGE SCALE GENOMIC DNA]</scope>
    <source>
        <strain evidence="2 3">DSM 27865</strain>
    </source>
</reference>
<protein>
    <submittedName>
        <fullName evidence="2">Uncharacterized protein</fullName>
    </submittedName>
</protein>
<dbReference type="Proteomes" id="UP001549076">
    <property type="component" value="Unassembled WGS sequence"/>
</dbReference>
<proteinExistence type="predicted"/>
<name>A0ABV2MYP6_9HYPH</name>
<dbReference type="RefSeq" id="WP_354194404.1">
    <property type="nucleotide sequence ID" value="NZ_JBEPML010000006.1"/>
</dbReference>
<evidence type="ECO:0000313" key="2">
    <source>
        <dbReference type="EMBL" id="MET3791901.1"/>
    </source>
</evidence>
<evidence type="ECO:0000313" key="3">
    <source>
        <dbReference type="Proteomes" id="UP001549076"/>
    </source>
</evidence>
<feature type="region of interest" description="Disordered" evidence="1">
    <location>
        <begin position="1"/>
        <end position="35"/>
    </location>
</feature>
<sequence length="104" mass="12176">MAEDEQKRKRGRPTIYGHAMTPAERQRRSRVEQKLRSPRRFVEDAQIAVGSLRWTFARLDDLARDGEMDDATRDRLLGYCNDLRRTEKKIVRALKLVLRPPNVG</sequence>
<organism evidence="2 3">
    <name type="scientific">Aquamicrobium terrae</name>
    <dbReference type="NCBI Taxonomy" id="1324945"/>
    <lineage>
        <taxon>Bacteria</taxon>
        <taxon>Pseudomonadati</taxon>
        <taxon>Pseudomonadota</taxon>
        <taxon>Alphaproteobacteria</taxon>
        <taxon>Hyphomicrobiales</taxon>
        <taxon>Phyllobacteriaceae</taxon>
        <taxon>Aquamicrobium</taxon>
    </lineage>
</organism>
<dbReference type="EMBL" id="JBEPML010000006">
    <property type="protein sequence ID" value="MET3791901.1"/>
    <property type="molecule type" value="Genomic_DNA"/>
</dbReference>